<dbReference type="InterPro" id="IPR021278">
    <property type="entry name" value="ATP19"/>
</dbReference>
<evidence type="ECO:0000256" key="3">
    <source>
        <dbReference type="ARBA" id="ARBA00023136"/>
    </source>
</evidence>
<dbReference type="OrthoDB" id="2094445at2759"/>
<comment type="subcellular location">
    <subcellularLocation>
        <location evidence="1">Mitochondrion membrane</location>
    </subcellularLocation>
</comment>
<keyword evidence="2" id="KW-0496">Mitochondrion</keyword>
<evidence type="ECO:0000313" key="4">
    <source>
        <dbReference type="EMBL" id="KZT68902.1"/>
    </source>
</evidence>
<sequence length="80" mass="8535">MSYVILGRAIKSEYLAIGTLATAVGLGVFSTSGKKEAAPPSSGKSPVETVKEAVKFNASSSEEEQFIKKFIEEAEKEAKH</sequence>
<evidence type="ECO:0000256" key="2">
    <source>
        <dbReference type="ARBA" id="ARBA00023128"/>
    </source>
</evidence>
<dbReference type="PANTHER" id="PTHR28074:SF1">
    <property type="entry name" value="ATP SYNTHASE SUBUNIT K, MITOCHONDRIAL"/>
    <property type="match status" value="1"/>
</dbReference>
<gene>
    <name evidence="4" type="ORF">DAEQUDRAFT_811779</name>
</gene>
<proteinExistence type="predicted"/>
<dbReference type="GO" id="GO:0015986">
    <property type="term" value="P:proton motive force-driven ATP synthesis"/>
    <property type="evidence" value="ECO:0007669"/>
    <property type="project" value="TreeGrafter"/>
</dbReference>
<evidence type="ECO:0000313" key="5">
    <source>
        <dbReference type="Proteomes" id="UP000076727"/>
    </source>
</evidence>
<dbReference type="PANTHER" id="PTHR28074">
    <property type="entry name" value="ATP SYNTHASE SUBUNIT K, MITOCHONDRIAL"/>
    <property type="match status" value="1"/>
</dbReference>
<evidence type="ECO:0000256" key="1">
    <source>
        <dbReference type="ARBA" id="ARBA00004325"/>
    </source>
</evidence>
<name>A0A165Q1R9_9APHY</name>
<evidence type="ECO:0008006" key="6">
    <source>
        <dbReference type="Google" id="ProtNLM"/>
    </source>
</evidence>
<dbReference type="EMBL" id="KV429062">
    <property type="protein sequence ID" value="KZT68902.1"/>
    <property type="molecule type" value="Genomic_DNA"/>
</dbReference>
<dbReference type="AlphaFoldDB" id="A0A165Q1R9"/>
<dbReference type="Pfam" id="PF11022">
    <property type="entry name" value="ATP19"/>
    <property type="match status" value="1"/>
</dbReference>
<protein>
    <recommendedName>
        <fullName evidence="6">ATP synthase subunit K, mitochondrial</fullName>
    </recommendedName>
</protein>
<keyword evidence="3" id="KW-0472">Membrane</keyword>
<dbReference type="STRING" id="1314783.A0A165Q1R9"/>
<dbReference type="Proteomes" id="UP000076727">
    <property type="component" value="Unassembled WGS sequence"/>
</dbReference>
<accession>A0A165Q1R9</accession>
<keyword evidence="5" id="KW-1185">Reference proteome</keyword>
<dbReference type="GO" id="GO:0031966">
    <property type="term" value="C:mitochondrial membrane"/>
    <property type="evidence" value="ECO:0007669"/>
    <property type="project" value="UniProtKB-SubCell"/>
</dbReference>
<reference evidence="4 5" key="1">
    <citation type="journal article" date="2016" name="Mol. Biol. Evol.">
        <title>Comparative Genomics of Early-Diverging Mushroom-Forming Fungi Provides Insights into the Origins of Lignocellulose Decay Capabilities.</title>
        <authorList>
            <person name="Nagy L.G."/>
            <person name="Riley R."/>
            <person name="Tritt A."/>
            <person name="Adam C."/>
            <person name="Daum C."/>
            <person name="Floudas D."/>
            <person name="Sun H."/>
            <person name="Yadav J.S."/>
            <person name="Pangilinan J."/>
            <person name="Larsson K.H."/>
            <person name="Matsuura K."/>
            <person name="Barry K."/>
            <person name="Labutti K."/>
            <person name="Kuo R."/>
            <person name="Ohm R.A."/>
            <person name="Bhattacharya S.S."/>
            <person name="Shirouzu T."/>
            <person name="Yoshinaga Y."/>
            <person name="Martin F.M."/>
            <person name="Grigoriev I.V."/>
            <person name="Hibbett D.S."/>
        </authorList>
    </citation>
    <scope>NUCLEOTIDE SEQUENCE [LARGE SCALE GENOMIC DNA]</scope>
    <source>
        <strain evidence="4 5">L-15889</strain>
    </source>
</reference>
<organism evidence="4 5">
    <name type="scientific">Daedalea quercina L-15889</name>
    <dbReference type="NCBI Taxonomy" id="1314783"/>
    <lineage>
        <taxon>Eukaryota</taxon>
        <taxon>Fungi</taxon>
        <taxon>Dikarya</taxon>
        <taxon>Basidiomycota</taxon>
        <taxon>Agaricomycotina</taxon>
        <taxon>Agaricomycetes</taxon>
        <taxon>Polyporales</taxon>
        <taxon>Fomitopsis</taxon>
    </lineage>
</organism>